<reference evidence="6 7" key="1">
    <citation type="submission" date="2018-12" db="EMBL/GenBank/DDBJ databases">
        <title>Draft genome sequence of Embleya hyalina NBRC 13850T.</title>
        <authorList>
            <person name="Komaki H."/>
            <person name="Hosoyama A."/>
            <person name="Kimura A."/>
            <person name="Ichikawa N."/>
            <person name="Tamura T."/>
        </authorList>
    </citation>
    <scope>NUCLEOTIDE SEQUENCE [LARGE SCALE GENOMIC DNA]</scope>
    <source>
        <strain evidence="6 7">NBRC 13850</strain>
    </source>
</reference>
<dbReference type="InterPro" id="IPR001647">
    <property type="entry name" value="HTH_TetR"/>
</dbReference>
<keyword evidence="2 4" id="KW-0238">DNA-binding</keyword>
<evidence type="ECO:0000259" key="5">
    <source>
        <dbReference type="PROSITE" id="PS50977"/>
    </source>
</evidence>
<evidence type="ECO:0000256" key="3">
    <source>
        <dbReference type="ARBA" id="ARBA00023163"/>
    </source>
</evidence>
<keyword evidence="3" id="KW-0804">Transcription</keyword>
<accession>A0A401YKE8</accession>
<organism evidence="6 7">
    <name type="scientific">Embleya hyalina</name>
    <dbReference type="NCBI Taxonomy" id="516124"/>
    <lineage>
        <taxon>Bacteria</taxon>
        <taxon>Bacillati</taxon>
        <taxon>Actinomycetota</taxon>
        <taxon>Actinomycetes</taxon>
        <taxon>Kitasatosporales</taxon>
        <taxon>Streptomycetaceae</taxon>
        <taxon>Embleya</taxon>
    </lineage>
</organism>
<proteinExistence type="predicted"/>
<dbReference type="Proteomes" id="UP000286931">
    <property type="component" value="Unassembled WGS sequence"/>
</dbReference>
<protein>
    <submittedName>
        <fullName evidence="6">TetR family transcriptional regulator</fullName>
    </submittedName>
</protein>
<dbReference type="SUPFAM" id="SSF46689">
    <property type="entry name" value="Homeodomain-like"/>
    <property type="match status" value="1"/>
</dbReference>
<feature type="domain" description="HTH tetR-type" evidence="5">
    <location>
        <begin position="35"/>
        <end position="95"/>
    </location>
</feature>
<evidence type="ECO:0000256" key="1">
    <source>
        <dbReference type="ARBA" id="ARBA00023015"/>
    </source>
</evidence>
<dbReference type="EMBL" id="BIFH01000016">
    <property type="protein sequence ID" value="GCD94999.1"/>
    <property type="molecule type" value="Genomic_DNA"/>
</dbReference>
<dbReference type="Gene3D" id="1.10.357.10">
    <property type="entry name" value="Tetracycline Repressor, domain 2"/>
    <property type="match status" value="1"/>
</dbReference>
<dbReference type="AlphaFoldDB" id="A0A401YKE8"/>
<evidence type="ECO:0000256" key="4">
    <source>
        <dbReference type="PROSITE-ProRule" id="PRU00335"/>
    </source>
</evidence>
<dbReference type="InterPro" id="IPR009057">
    <property type="entry name" value="Homeodomain-like_sf"/>
</dbReference>
<sequence>MAFGGRGFAGRLSIVVSEMTDSVQKKSRSRADGRPGKRERLVAATARVVYRQGVERTTLADIAAEADVPVGNVYYYFRTKDQLVEAAVGDHERRLRELIAALAELPTPRERLRALVEGWVGERDLAVRYGCPFGTLVSELDKREDEPARLAADVMRLLLDWAGEQFRAMGRGDDARESAMALVGAYQGMSLLTNTLRDPEIMVVQGARLLEWIDGLAEG</sequence>
<keyword evidence="1" id="KW-0805">Transcription regulation</keyword>
<gene>
    <name evidence="6" type="ORF">EHYA_02668</name>
</gene>
<dbReference type="PANTHER" id="PTHR47506:SF1">
    <property type="entry name" value="HTH-TYPE TRANSCRIPTIONAL REGULATOR YJDC"/>
    <property type="match status" value="1"/>
</dbReference>
<evidence type="ECO:0000313" key="6">
    <source>
        <dbReference type="EMBL" id="GCD94999.1"/>
    </source>
</evidence>
<name>A0A401YKE8_9ACTN</name>
<keyword evidence="7" id="KW-1185">Reference proteome</keyword>
<dbReference type="GO" id="GO:0003677">
    <property type="term" value="F:DNA binding"/>
    <property type="evidence" value="ECO:0007669"/>
    <property type="project" value="UniProtKB-UniRule"/>
</dbReference>
<dbReference type="PANTHER" id="PTHR47506">
    <property type="entry name" value="TRANSCRIPTIONAL REGULATORY PROTEIN"/>
    <property type="match status" value="1"/>
</dbReference>
<dbReference type="PROSITE" id="PS50977">
    <property type="entry name" value="HTH_TETR_2"/>
    <property type="match status" value="1"/>
</dbReference>
<evidence type="ECO:0000256" key="2">
    <source>
        <dbReference type="ARBA" id="ARBA00023125"/>
    </source>
</evidence>
<dbReference type="PRINTS" id="PR00455">
    <property type="entry name" value="HTHTETR"/>
</dbReference>
<dbReference type="InterPro" id="IPR036271">
    <property type="entry name" value="Tet_transcr_reg_TetR-rel_C_sf"/>
</dbReference>
<feature type="DNA-binding region" description="H-T-H motif" evidence="4">
    <location>
        <begin position="58"/>
        <end position="77"/>
    </location>
</feature>
<dbReference type="Pfam" id="PF00440">
    <property type="entry name" value="TetR_N"/>
    <property type="match status" value="1"/>
</dbReference>
<comment type="caution">
    <text evidence="6">The sequence shown here is derived from an EMBL/GenBank/DDBJ whole genome shotgun (WGS) entry which is preliminary data.</text>
</comment>
<evidence type="ECO:0000313" key="7">
    <source>
        <dbReference type="Proteomes" id="UP000286931"/>
    </source>
</evidence>
<dbReference type="SUPFAM" id="SSF48498">
    <property type="entry name" value="Tetracyclin repressor-like, C-terminal domain"/>
    <property type="match status" value="1"/>
</dbReference>